<evidence type="ECO:0000256" key="4">
    <source>
        <dbReference type="ARBA" id="ARBA00022840"/>
    </source>
</evidence>
<dbReference type="GO" id="GO:0005783">
    <property type="term" value="C:endoplasmic reticulum"/>
    <property type="evidence" value="ECO:0007669"/>
    <property type="project" value="TreeGrafter"/>
</dbReference>
<keyword evidence="7" id="KW-1185">Reference proteome</keyword>
<protein>
    <recommendedName>
        <fullName evidence="5">AMP-dependent synthetase/ligase domain-containing protein</fullName>
    </recommendedName>
</protein>
<keyword evidence="4" id="KW-0067">ATP-binding</keyword>
<evidence type="ECO:0000256" key="2">
    <source>
        <dbReference type="ARBA" id="ARBA00022598"/>
    </source>
</evidence>
<evidence type="ECO:0000259" key="5">
    <source>
        <dbReference type="Pfam" id="PF00501"/>
    </source>
</evidence>
<accession>A0A8H6VA10</accession>
<dbReference type="GO" id="GO:0004467">
    <property type="term" value="F:long-chain fatty acid-CoA ligase activity"/>
    <property type="evidence" value="ECO:0007669"/>
    <property type="project" value="TreeGrafter"/>
</dbReference>
<dbReference type="Pfam" id="PF00501">
    <property type="entry name" value="AMP-binding"/>
    <property type="match status" value="1"/>
</dbReference>
<dbReference type="EMBL" id="JACBAG010001836">
    <property type="protein sequence ID" value="KAF7180584.1"/>
    <property type="molecule type" value="Genomic_DNA"/>
</dbReference>
<comment type="caution">
    <text evidence="6">The sequence shown here is derived from an EMBL/GenBank/DDBJ whole genome shotgun (WGS) entry which is preliminary data.</text>
</comment>
<proteinExistence type="inferred from homology"/>
<reference evidence="6" key="1">
    <citation type="submission" date="2020-06" db="EMBL/GenBank/DDBJ databases">
        <title>Draft genome sequences of strains closely related to Aspergillus parafelis and Aspergillus hiratsukae.</title>
        <authorList>
            <person name="Dos Santos R.A.C."/>
            <person name="Rivero-Menendez O."/>
            <person name="Steenwyk J.L."/>
            <person name="Mead M.E."/>
            <person name="Goldman G.H."/>
            <person name="Alastruey-Izquierdo A."/>
            <person name="Rokas A."/>
        </authorList>
    </citation>
    <scope>NUCLEOTIDE SEQUENCE</scope>
    <source>
        <strain evidence="6">CNM-CM7691</strain>
    </source>
</reference>
<dbReference type="PANTHER" id="PTHR43272">
    <property type="entry name" value="LONG-CHAIN-FATTY-ACID--COA LIGASE"/>
    <property type="match status" value="1"/>
</dbReference>
<dbReference type="GO" id="GO:0005524">
    <property type="term" value="F:ATP binding"/>
    <property type="evidence" value="ECO:0007669"/>
    <property type="project" value="UniProtKB-KW"/>
</dbReference>
<dbReference type="GO" id="GO:0005886">
    <property type="term" value="C:plasma membrane"/>
    <property type="evidence" value="ECO:0007669"/>
    <property type="project" value="TreeGrafter"/>
</dbReference>
<dbReference type="GO" id="GO:0005811">
    <property type="term" value="C:lipid droplet"/>
    <property type="evidence" value="ECO:0007669"/>
    <property type="project" value="TreeGrafter"/>
</dbReference>
<feature type="domain" description="AMP-dependent synthetase/ligase" evidence="5">
    <location>
        <begin position="175"/>
        <end position="442"/>
    </location>
</feature>
<gene>
    <name evidence="6" type="ORF">CNMCM7691_009875</name>
</gene>
<evidence type="ECO:0000256" key="1">
    <source>
        <dbReference type="ARBA" id="ARBA00006432"/>
    </source>
</evidence>
<sequence>MTKRPPFTVEVPDAVDNACEARPRRSPAAANGLFSSPIDDVKTTYDIFRQAARKFSHAKAAGTRRVIGSYEERTVVKRTVDGVEKSMPKIWTRYQLSGYTYLSFLGYESLALDLGCGLRRLGLGKGNKIHLYGATSLHWLAMSHDGETLKQIQSDFPHITVIGFEELRRSGAECPTEPTPPGKDDLCCIMYTSGSMGPPKGVCLTHGMIVAAVAGMDAVVGKHISPQDAILTYLPQAHIIEFVFENMCLYWGCTMGYAGPRTLSNTSVWDCKGDICEFRPTILVGVPAVWESIKKGITGVVAAKGWLSNCIFWGSLRIKSCLLAHSFPGIGLLDSMVFKAVKEAAGGRLRIMMNGGGPISKDTQIFLSLAIAPLINGYGLTETCGMGAINDPLAWDPDSVGELPASVEIKLVDVPESGYSTKHNPRQGEIPIRGPSVATGYYKNELETKEAFTTDQWFRTGDIGEWDPNGHLKIIDRKKNLVKSLNGEYIALEKLESIYRSAAVVQNVCVYAASNQRQPIAIVVPDRPVLQKLALDHPTNNPRSIVMQQLQEVGWASGLKSFEIVCGVVISDDEWTSENGCLSAAQKLVRKTIYTRFQKEIDQAYAR</sequence>
<evidence type="ECO:0000256" key="3">
    <source>
        <dbReference type="ARBA" id="ARBA00022741"/>
    </source>
</evidence>
<organism evidence="6 7">
    <name type="scientific">Aspergillus felis</name>
    <dbReference type="NCBI Taxonomy" id="1287682"/>
    <lineage>
        <taxon>Eukaryota</taxon>
        <taxon>Fungi</taxon>
        <taxon>Dikarya</taxon>
        <taxon>Ascomycota</taxon>
        <taxon>Pezizomycotina</taxon>
        <taxon>Eurotiomycetes</taxon>
        <taxon>Eurotiomycetidae</taxon>
        <taxon>Eurotiales</taxon>
        <taxon>Aspergillaceae</taxon>
        <taxon>Aspergillus</taxon>
        <taxon>Aspergillus subgen. Fumigati</taxon>
    </lineage>
</organism>
<keyword evidence="2" id="KW-0436">Ligase</keyword>
<dbReference type="Gene3D" id="3.40.50.12780">
    <property type="entry name" value="N-terminal domain of ligase-like"/>
    <property type="match status" value="1"/>
</dbReference>
<dbReference type="AlphaFoldDB" id="A0A8H6VA10"/>
<dbReference type="SUPFAM" id="SSF56801">
    <property type="entry name" value="Acetyl-CoA synthetase-like"/>
    <property type="match status" value="1"/>
</dbReference>
<keyword evidence="3" id="KW-0547">Nucleotide-binding</keyword>
<dbReference type="Proteomes" id="UP000641853">
    <property type="component" value="Unassembled WGS sequence"/>
</dbReference>
<dbReference type="InterPro" id="IPR042099">
    <property type="entry name" value="ANL_N_sf"/>
</dbReference>
<name>A0A8H6VA10_9EURO</name>
<dbReference type="InterPro" id="IPR000873">
    <property type="entry name" value="AMP-dep_synth/lig_dom"/>
</dbReference>
<dbReference type="GO" id="GO:0035336">
    <property type="term" value="P:long-chain fatty-acyl-CoA metabolic process"/>
    <property type="evidence" value="ECO:0007669"/>
    <property type="project" value="TreeGrafter"/>
</dbReference>
<dbReference type="PANTHER" id="PTHR43272:SF83">
    <property type="entry name" value="ACYL-COA SYNTHETASE LONG-CHAIN, ISOFORM J"/>
    <property type="match status" value="1"/>
</dbReference>
<evidence type="ECO:0000313" key="6">
    <source>
        <dbReference type="EMBL" id="KAF7180584.1"/>
    </source>
</evidence>
<evidence type="ECO:0000313" key="7">
    <source>
        <dbReference type="Proteomes" id="UP000641853"/>
    </source>
</evidence>
<comment type="similarity">
    <text evidence="1">Belongs to the ATP-dependent AMP-binding enzyme family.</text>
</comment>